<dbReference type="Proteomes" id="UP001219525">
    <property type="component" value="Unassembled WGS sequence"/>
</dbReference>
<dbReference type="EMBL" id="JARJCW010000043">
    <property type="protein sequence ID" value="KAJ7205416.1"/>
    <property type="molecule type" value="Genomic_DNA"/>
</dbReference>
<protein>
    <submittedName>
        <fullName evidence="1">Uncharacterized protein</fullName>
    </submittedName>
</protein>
<name>A0AAD6VBU7_9AGAR</name>
<sequence>MSHPKWPYELNEILQIDVLASKLLDLSRRNHVRFENSCLLTGIRITRSLTNPHDDLPGDMKMFAQLLIEENIFVQTLPVASEHHQMSWKLGFGCNIPPHAPTFSVTVLRQSETEGTRLLGYIEIGRGELLGCVEANRSLQLELNKVNPDGPSLKFSAGFSVSELPYQEVAGLDLMGIPDNTSEIPYTANCPTAGGDLGVTAGHQIFRKLQTAVDRLVPS</sequence>
<evidence type="ECO:0000313" key="1">
    <source>
        <dbReference type="EMBL" id="KAJ7205416.1"/>
    </source>
</evidence>
<organism evidence="1 2">
    <name type="scientific">Mycena pura</name>
    <dbReference type="NCBI Taxonomy" id="153505"/>
    <lineage>
        <taxon>Eukaryota</taxon>
        <taxon>Fungi</taxon>
        <taxon>Dikarya</taxon>
        <taxon>Basidiomycota</taxon>
        <taxon>Agaricomycotina</taxon>
        <taxon>Agaricomycetes</taxon>
        <taxon>Agaricomycetidae</taxon>
        <taxon>Agaricales</taxon>
        <taxon>Marasmiineae</taxon>
        <taxon>Mycenaceae</taxon>
        <taxon>Mycena</taxon>
    </lineage>
</organism>
<comment type="caution">
    <text evidence="1">The sequence shown here is derived from an EMBL/GenBank/DDBJ whole genome shotgun (WGS) entry which is preliminary data.</text>
</comment>
<reference evidence="1" key="1">
    <citation type="submission" date="2023-03" db="EMBL/GenBank/DDBJ databases">
        <title>Massive genome expansion in bonnet fungi (Mycena s.s.) driven by repeated elements and novel gene families across ecological guilds.</title>
        <authorList>
            <consortium name="Lawrence Berkeley National Laboratory"/>
            <person name="Harder C.B."/>
            <person name="Miyauchi S."/>
            <person name="Viragh M."/>
            <person name="Kuo A."/>
            <person name="Thoen E."/>
            <person name="Andreopoulos B."/>
            <person name="Lu D."/>
            <person name="Skrede I."/>
            <person name="Drula E."/>
            <person name="Henrissat B."/>
            <person name="Morin E."/>
            <person name="Kohler A."/>
            <person name="Barry K."/>
            <person name="LaButti K."/>
            <person name="Morin E."/>
            <person name="Salamov A."/>
            <person name="Lipzen A."/>
            <person name="Mereny Z."/>
            <person name="Hegedus B."/>
            <person name="Baldrian P."/>
            <person name="Stursova M."/>
            <person name="Weitz H."/>
            <person name="Taylor A."/>
            <person name="Grigoriev I.V."/>
            <person name="Nagy L.G."/>
            <person name="Martin F."/>
            <person name="Kauserud H."/>
        </authorList>
    </citation>
    <scope>NUCLEOTIDE SEQUENCE</scope>
    <source>
        <strain evidence="1">9144</strain>
    </source>
</reference>
<evidence type="ECO:0000313" key="2">
    <source>
        <dbReference type="Proteomes" id="UP001219525"/>
    </source>
</evidence>
<proteinExistence type="predicted"/>
<accession>A0AAD6VBU7</accession>
<gene>
    <name evidence="1" type="ORF">GGX14DRAFT_644522</name>
</gene>
<keyword evidence="2" id="KW-1185">Reference proteome</keyword>
<dbReference type="AlphaFoldDB" id="A0AAD6VBU7"/>